<evidence type="ECO:0000313" key="2">
    <source>
        <dbReference type="EMBL" id="GAA0392189.1"/>
    </source>
</evidence>
<proteinExistence type="predicted"/>
<dbReference type="RefSeq" id="WP_344020453.1">
    <property type="nucleotide sequence ID" value="NZ_BAAABX010000009.1"/>
</dbReference>
<feature type="domain" description="DUF6879" evidence="1">
    <location>
        <begin position="9"/>
        <end position="174"/>
    </location>
</feature>
<name>A0ABN0YDQ8_9ACTN</name>
<protein>
    <recommendedName>
        <fullName evidence="1">DUF6879 domain-containing protein</fullName>
    </recommendedName>
</protein>
<dbReference type="Proteomes" id="UP001500879">
    <property type="component" value="Unassembled WGS sequence"/>
</dbReference>
<dbReference type="EMBL" id="BAAABX010000009">
    <property type="protein sequence ID" value="GAA0392189.1"/>
    <property type="molecule type" value="Genomic_DNA"/>
</dbReference>
<accession>A0ABN0YDQ8</accession>
<evidence type="ECO:0000313" key="3">
    <source>
        <dbReference type="Proteomes" id="UP001500879"/>
    </source>
</evidence>
<dbReference type="InterPro" id="IPR049244">
    <property type="entry name" value="DUF6879"/>
</dbReference>
<dbReference type="Pfam" id="PF21806">
    <property type="entry name" value="DUF6879"/>
    <property type="match status" value="1"/>
</dbReference>
<keyword evidence="3" id="KW-1185">Reference proteome</keyword>
<reference evidence="2 3" key="1">
    <citation type="journal article" date="2019" name="Int. J. Syst. Evol. Microbiol.">
        <title>The Global Catalogue of Microorganisms (GCM) 10K type strain sequencing project: providing services to taxonomists for standard genome sequencing and annotation.</title>
        <authorList>
            <consortium name="The Broad Institute Genomics Platform"/>
            <consortium name="The Broad Institute Genome Sequencing Center for Infectious Disease"/>
            <person name="Wu L."/>
            <person name="Ma J."/>
        </authorList>
    </citation>
    <scope>NUCLEOTIDE SEQUENCE [LARGE SCALE GENOMIC DNA]</scope>
    <source>
        <strain evidence="2 3">JCM 4788</strain>
    </source>
</reference>
<comment type="caution">
    <text evidence="2">The sequence shown here is derived from an EMBL/GenBank/DDBJ whole genome shotgun (WGS) entry which is preliminary data.</text>
</comment>
<organism evidence="2 3">
    <name type="scientific">Streptomyces luteireticuli</name>
    <dbReference type="NCBI Taxonomy" id="173858"/>
    <lineage>
        <taxon>Bacteria</taxon>
        <taxon>Bacillati</taxon>
        <taxon>Actinomycetota</taxon>
        <taxon>Actinomycetes</taxon>
        <taxon>Kitasatosporales</taxon>
        <taxon>Streptomycetaceae</taxon>
        <taxon>Streptomyces</taxon>
    </lineage>
</organism>
<sequence>MWQSNVPGFDELLGSARQSAVHLEMWDSYGVAEEAADFERWKATGVQNLDPASDHWKPWLDLIRETVARGVAVRRVRIVSEPVADYIRFEHASTYLTVQAGEESRWLSRSKASDLALPGNDFWLIDGKAVRFNLFSGDGAGLEGQYTEDPAVARLCRVAFEAVWDRAVPHEEFKV</sequence>
<gene>
    <name evidence="2" type="ORF">GCM10010357_11180</name>
</gene>
<evidence type="ECO:0000259" key="1">
    <source>
        <dbReference type="Pfam" id="PF21806"/>
    </source>
</evidence>